<dbReference type="AlphaFoldDB" id="A0ABD0WM34"/>
<keyword evidence="3 7" id="KW-0202">Cytokine</keyword>
<feature type="region of interest" description="Disordered" evidence="8">
    <location>
        <begin position="139"/>
        <end position="158"/>
    </location>
</feature>
<reference evidence="10 11" key="1">
    <citation type="submission" date="2024-06" db="EMBL/GenBank/DDBJ databases">
        <authorList>
            <person name="Pan Q."/>
            <person name="Wen M."/>
            <person name="Jouanno E."/>
            <person name="Zahm M."/>
            <person name="Klopp C."/>
            <person name="Cabau C."/>
            <person name="Louis A."/>
            <person name="Berthelot C."/>
            <person name="Parey E."/>
            <person name="Roest Crollius H."/>
            <person name="Montfort J."/>
            <person name="Robinson-Rechavi M."/>
            <person name="Bouchez O."/>
            <person name="Lampietro C."/>
            <person name="Lopez Roques C."/>
            <person name="Donnadieu C."/>
            <person name="Postlethwait J."/>
            <person name="Bobe J."/>
            <person name="Verreycken H."/>
            <person name="Guiguen Y."/>
        </authorList>
    </citation>
    <scope>NUCLEOTIDE SEQUENCE [LARGE SCALE GENOMIC DNA]</scope>
    <source>
        <strain evidence="10">Up_M1</strain>
        <tissue evidence="10">Testis</tissue>
    </source>
</reference>
<dbReference type="Pfam" id="PF02372">
    <property type="entry name" value="IL15"/>
    <property type="match status" value="1"/>
</dbReference>
<dbReference type="GO" id="GO:0005125">
    <property type="term" value="F:cytokine activity"/>
    <property type="evidence" value="ECO:0007669"/>
    <property type="project" value="UniProtKB-KW"/>
</dbReference>
<keyword evidence="11" id="KW-1185">Reference proteome</keyword>
<dbReference type="SUPFAM" id="SSF47266">
    <property type="entry name" value="4-helical cytokines"/>
    <property type="match status" value="1"/>
</dbReference>
<proteinExistence type="inferred from homology"/>
<dbReference type="EMBL" id="JAGEUA010000006">
    <property type="protein sequence ID" value="KAL0972823.1"/>
    <property type="molecule type" value="Genomic_DNA"/>
</dbReference>
<feature type="signal peptide" evidence="9">
    <location>
        <begin position="1"/>
        <end position="28"/>
    </location>
</feature>
<sequence>MLSGHYTDSHLFVLFLFFNAMIIKQAYGHVTIEMISDLRKISKDKKMVSLDSRLYTPTASDYQNCSRSTLECFSKEVDVLFSESNDPVDKSYSRLSLKLKQLAFKVQNKDKTCPHCEVYEEQPPKVFISTLTKIVQELNNSKSQNQGSKRKRERVRQL</sequence>
<feature type="chain" id="PRO_5044873960" description="Interleukin" evidence="9">
    <location>
        <begin position="29"/>
        <end position="158"/>
    </location>
</feature>
<comment type="caution">
    <text evidence="10">The sequence shown here is derived from an EMBL/GenBank/DDBJ whole genome shotgun (WGS) entry which is preliminary data.</text>
</comment>
<organism evidence="10 11">
    <name type="scientific">Umbra pygmaea</name>
    <name type="common">Eastern mudminnow</name>
    <dbReference type="NCBI Taxonomy" id="75934"/>
    <lineage>
        <taxon>Eukaryota</taxon>
        <taxon>Metazoa</taxon>
        <taxon>Chordata</taxon>
        <taxon>Craniata</taxon>
        <taxon>Vertebrata</taxon>
        <taxon>Euteleostomi</taxon>
        <taxon>Actinopterygii</taxon>
        <taxon>Neopterygii</taxon>
        <taxon>Teleostei</taxon>
        <taxon>Protacanthopterygii</taxon>
        <taxon>Esociformes</taxon>
        <taxon>Umbridae</taxon>
        <taxon>Umbra</taxon>
    </lineage>
</organism>
<evidence type="ECO:0000256" key="2">
    <source>
        <dbReference type="ARBA" id="ARBA00006050"/>
    </source>
</evidence>
<dbReference type="Proteomes" id="UP001557470">
    <property type="component" value="Unassembled WGS sequence"/>
</dbReference>
<evidence type="ECO:0000256" key="5">
    <source>
        <dbReference type="ARBA" id="ARBA00022729"/>
    </source>
</evidence>
<evidence type="ECO:0000256" key="1">
    <source>
        <dbReference type="ARBA" id="ARBA00004613"/>
    </source>
</evidence>
<protein>
    <recommendedName>
        <fullName evidence="7">Interleukin</fullName>
    </recommendedName>
</protein>
<evidence type="ECO:0000256" key="9">
    <source>
        <dbReference type="SAM" id="SignalP"/>
    </source>
</evidence>
<comment type="subcellular location">
    <subcellularLocation>
        <location evidence="1">Secreted</location>
    </subcellularLocation>
</comment>
<evidence type="ECO:0000256" key="6">
    <source>
        <dbReference type="ARBA" id="ARBA00023157"/>
    </source>
</evidence>
<evidence type="ECO:0000256" key="3">
    <source>
        <dbReference type="ARBA" id="ARBA00022514"/>
    </source>
</evidence>
<dbReference type="PANTHER" id="PTHR14356">
    <property type="entry name" value="INTERLEUKIN-15-RELATED"/>
    <property type="match status" value="1"/>
</dbReference>
<name>A0ABD0WM34_UMBPY</name>
<comment type="similarity">
    <text evidence="2 7">Belongs to the IL-15/IL-21 family.</text>
</comment>
<keyword evidence="5 9" id="KW-0732">Signal</keyword>
<gene>
    <name evidence="10" type="ORF">UPYG_G00195190</name>
</gene>
<dbReference type="InterPro" id="IPR003443">
    <property type="entry name" value="IL-15/IL-21_fam"/>
</dbReference>
<accession>A0ABD0WM34</accession>
<evidence type="ECO:0000256" key="4">
    <source>
        <dbReference type="ARBA" id="ARBA00022525"/>
    </source>
</evidence>
<dbReference type="GO" id="GO:0005615">
    <property type="term" value="C:extracellular space"/>
    <property type="evidence" value="ECO:0007669"/>
    <property type="project" value="UniProtKB-KW"/>
</dbReference>
<evidence type="ECO:0000313" key="11">
    <source>
        <dbReference type="Proteomes" id="UP001557470"/>
    </source>
</evidence>
<dbReference type="InterPro" id="IPR009079">
    <property type="entry name" value="4_helix_cytokine-like_core"/>
</dbReference>
<keyword evidence="4" id="KW-0964">Secreted</keyword>
<evidence type="ECO:0000313" key="10">
    <source>
        <dbReference type="EMBL" id="KAL0972823.1"/>
    </source>
</evidence>
<feature type="compositionally biased region" description="Basic residues" evidence="8">
    <location>
        <begin position="148"/>
        <end position="158"/>
    </location>
</feature>
<evidence type="ECO:0000256" key="7">
    <source>
        <dbReference type="RuleBase" id="RU003453"/>
    </source>
</evidence>
<evidence type="ECO:0000256" key="8">
    <source>
        <dbReference type="SAM" id="MobiDB-lite"/>
    </source>
</evidence>
<keyword evidence="6" id="KW-1015">Disulfide bond</keyword>
<dbReference type="Gene3D" id="1.20.1250.70">
    <property type="entry name" value="Interleukin-15/Interleukin-21"/>
    <property type="match status" value="1"/>
</dbReference>